<feature type="transmembrane region" description="Helical" evidence="6">
    <location>
        <begin position="35"/>
        <end position="57"/>
    </location>
</feature>
<comment type="subcellular location">
    <subcellularLocation>
        <location evidence="1">Cell membrane</location>
        <topology evidence="1">Multi-pass membrane protein</topology>
    </subcellularLocation>
</comment>
<feature type="transmembrane region" description="Helical" evidence="6">
    <location>
        <begin position="180"/>
        <end position="201"/>
    </location>
</feature>
<dbReference type="OrthoDB" id="9812647at2"/>
<dbReference type="InterPro" id="IPR050833">
    <property type="entry name" value="Poly_Biosynth_Transport"/>
</dbReference>
<dbReference type="Proteomes" id="UP000242930">
    <property type="component" value="Unassembled WGS sequence"/>
</dbReference>
<gene>
    <name evidence="7" type="ORF">SAMN05216201_102336</name>
</gene>
<evidence type="ECO:0000256" key="2">
    <source>
        <dbReference type="ARBA" id="ARBA00022475"/>
    </source>
</evidence>
<feature type="transmembrane region" description="Helical" evidence="6">
    <location>
        <begin position="372"/>
        <end position="391"/>
    </location>
</feature>
<dbReference type="GO" id="GO:0005886">
    <property type="term" value="C:plasma membrane"/>
    <property type="evidence" value="ECO:0007669"/>
    <property type="project" value="UniProtKB-SubCell"/>
</dbReference>
<keyword evidence="5 6" id="KW-0472">Membrane</keyword>
<keyword evidence="4 6" id="KW-1133">Transmembrane helix</keyword>
<evidence type="ECO:0000256" key="3">
    <source>
        <dbReference type="ARBA" id="ARBA00022692"/>
    </source>
</evidence>
<name>A0A1H6TZF3_9PSED</name>
<dbReference type="InterPro" id="IPR002797">
    <property type="entry name" value="Polysacc_synth"/>
</dbReference>
<dbReference type="PANTHER" id="PTHR30250:SF26">
    <property type="entry name" value="PSMA PROTEIN"/>
    <property type="match status" value="1"/>
</dbReference>
<feature type="transmembrane region" description="Helical" evidence="6">
    <location>
        <begin position="77"/>
        <end position="102"/>
    </location>
</feature>
<dbReference type="Pfam" id="PF01943">
    <property type="entry name" value="Polysacc_synt"/>
    <property type="match status" value="1"/>
</dbReference>
<dbReference type="EMBL" id="FNZE01000002">
    <property type="protein sequence ID" value="SEI82637.1"/>
    <property type="molecule type" value="Genomic_DNA"/>
</dbReference>
<evidence type="ECO:0000256" key="4">
    <source>
        <dbReference type="ARBA" id="ARBA00022989"/>
    </source>
</evidence>
<organism evidence="7 8">
    <name type="scientific">Pseudomonas linyingensis</name>
    <dbReference type="NCBI Taxonomy" id="915471"/>
    <lineage>
        <taxon>Bacteria</taxon>
        <taxon>Pseudomonadati</taxon>
        <taxon>Pseudomonadota</taxon>
        <taxon>Gammaproteobacteria</taxon>
        <taxon>Pseudomonadales</taxon>
        <taxon>Pseudomonadaceae</taxon>
        <taxon>Pseudomonas</taxon>
    </lineage>
</organism>
<reference evidence="8" key="1">
    <citation type="submission" date="2016-10" db="EMBL/GenBank/DDBJ databases">
        <authorList>
            <person name="Varghese N."/>
            <person name="Submissions S."/>
        </authorList>
    </citation>
    <scope>NUCLEOTIDE SEQUENCE [LARGE SCALE GENOMIC DNA]</scope>
    <source>
        <strain evidence="8">LMG 25967</strain>
    </source>
</reference>
<evidence type="ECO:0000313" key="8">
    <source>
        <dbReference type="Proteomes" id="UP000242930"/>
    </source>
</evidence>
<feature type="transmembrane region" description="Helical" evidence="6">
    <location>
        <begin position="297"/>
        <end position="319"/>
    </location>
</feature>
<dbReference type="PANTHER" id="PTHR30250">
    <property type="entry name" value="PST FAMILY PREDICTED COLANIC ACID TRANSPORTER"/>
    <property type="match status" value="1"/>
</dbReference>
<feature type="transmembrane region" description="Helical" evidence="6">
    <location>
        <begin position="122"/>
        <end position="143"/>
    </location>
</feature>
<evidence type="ECO:0000256" key="1">
    <source>
        <dbReference type="ARBA" id="ARBA00004651"/>
    </source>
</evidence>
<protein>
    <submittedName>
        <fullName evidence="7">Membrane protein involved in the export of O-antigen and teichoic acid</fullName>
    </submittedName>
</protein>
<sequence>MKLIRSSAYNLLGLGLPLVVAVFCIPVLIDGLGEARFGLLTLIWAVVSYFGLFDLGLGRALTQQLSVALAEKDQDRIGPLVMTSTVLMAGLGIVAGAVLAILAPYGVGMINSVPNKQEAISAVLYMAAAMPAIVLTSGFRGILEAKNAFGVINLIRLPMGLFTFLGPVVVVLNVGPSLEWIAAVLVGGRIIACAVHAWYAWLCIPKDHGNFAFCLKLLRPLCVSGGWLTVSNIISPLMSFVDRFVIGVLVSSSAVAYYSTPQEMVTKLGIVPGALTSALFPRFSAHFAMPQSDFRLIYFKSLLGLFGVLFFPVIFVSVWAKEVMVAWISLEFAENSASLLVVFVWGMFAACLAAIPFTVIQSAGNARLTATLHIFEFPIFVGMLFVFIEWYGVLGAALAWAARNIIDAFLLFYYARRYVSTGHGCSSCGSA</sequence>
<feature type="transmembrane region" description="Helical" evidence="6">
    <location>
        <begin position="339"/>
        <end position="360"/>
    </location>
</feature>
<dbReference type="CDD" id="cd13128">
    <property type="entry name" value="MATE_Wzx_like"/>
    <property type="match status" value="1"/>
</dbReference>
<dbReference type="STRING" id="915471.SAMN05216201_102336"/>
<dbReference type="RefSeq" id="WP_090307198.1">
    <property type="nucleotide sequence ID" value="NZ_FNZE01000002.1"/>
</dbReference>
<dbReference type="AlphaFoldDB" id="A0A1H6TZF3"/>
<accession>A0A1H6TZF3</accession>
<evidence type="ECO:0000256" key="5">
    <source>
        <dbReference type="ARBA" id="ARBA00023136"/>
    </source>
</evidence>
<keyword evidence="3 6" id="KW-0812">Transmembrane</keyword>
<evidence type="ECO:0000313" key="7">
    <source>
        <dbReference type="EMBL" id="SEI82637.1"/>
    </source>
</evidence>
<keyword evidence="2" id="KW-1003">Cell membrane</keyword>
<proteinExistence type="predicted"/>
<evidence type="ECO:0000256" key="6">
    <source>
        <dbReference type="SAM" id="Phobius"/>
    </source>
</evidence>
<keyword evidence="8" id="KW-1185">Reference proteome</keyword>
<feature type="transmembrane region" description="Helical" evidence="6">
    <location>
        <begin position="155"/>
        <end position="174"/>
    </location>
</feature>
<feature type="transmembrane region" description="Helical" evidence="6">
    <location>
        <begin position="7"/>
        <end position="29"/>
    </location>
</feature>